<dbReference type="EMBL" id="CM056741">
    <property type="protein sequence ID" value="KAJ8685552.1"/>
    <property type="molecule type" value="Genomic_DNA"/>
</dbReference>
<gene>
    <name evidence="1" type="ORF">QAD02_021345</name>
</gene>
<keyword evidence="2" id="KW-1185">Reference proteome</keyword>
<sequence>MTEGNFVTEFDGEETEDLQPFFTHCTKGSGKFHFINSKIIVGRNVYFTRDEAHSQVLASFAMKLDLVSVFEVTCGRITEDGLYRLVKLDCSQIFMNNADLLARLSKQPSKSIYNRTPKQIIDSMPERNARAFYAFNATTEGLMHSILDESPVMKKSLIALGAHPAIDVMPRINTEMLYFGGLDPLSEFHTEDHHLASVSVMYFNLPPNSQDTVGKVWLIITDEQKLYTVLLEILGDKAATDTADSCQNSGCSGCPFPLDEKNLYLTTEILDNRGIAYNIIVQKPGDVLYLSYGTIHQVTQLTPNCTGAINFADKFWAALAPHKSHC</sequence>
<proteinExistence type="predicted"/>
<evidence type="ECO:0000313" key="1">
    <source>
        <dbReference type="EMBL" id="KAJ8685552.1"/>
    </source>
</evidence>
<protein>
    <submittedName>
        <fullName evidence="1">Uncharacterized protein</fullName>
    </submittedName>
</protein>
<comment type="caution">
    <text evidence="1">The sequence shown here is derived from an EMBL/GenBank/DDBJ whole genome shotgun (WGS) entry which is preliminary data.</text>
</comment>
<accession>A0ACC2PQ69</accession>
<evidence type="ECO:0000313" key="2">
    <source>
        <dbReference type="Proteomes" id="UP001239111"/>
    </source>
</evidence>
<name>A0ACC2PQ69_9HYME</name>
<reference evidence="1" key="1">
    <citation type="submission" date="2023-04" db="EMBL/GenBank/DDBJ databases">
        <title>A chromosome-level genome assembly of the parasitoid wasp Eretmocerus hayati.</title>
        <authorList>
            <person name="Zhong Y."/>
            <person name="Liu S."/>
            <person name="Liu Y."/>
        </authorList>
    </citation>
    <scope>NUCLEOTIDE SEQUENCE</scope>
    <source>
        <strain evidence="1">ZJU_SS_LIU_2023</strain>
    </source>
</reference>
<organism evidence="1 2">
    <name type="scientific">Eretmocerus hayati</name>
    <dbReference type="NCBI Taxonomy" id="131215"/>
    <lineage>
        <taxon>Eukaryota</taxon>
        <taxon>Metazoa</taxon>
        <taxon>Ecdysozoa</taxon>
        <taxon>Arthropoda</taxon>
        <taxon>Hexapoda</taxon>
        <taxon>Insecta</taxon>
        <taxon>Pterygota</taxon>
        <taxon>Neoptera</taxon>
        <taxon>Endopterygota</taxon>
        <taxon>Hymenoptera</taxon>
        <taxon>Apocrita</taxon>
        <taxon>Proctotrupomorpha</taxon>
        <taxon>Chalcidoidea</taxon>
        <taxon>Aphelinidae</taxon>
        <taxon>Aphelininae</taxon>
        <taxon>Eretmocerus</taxon>
    </lineage>
</organism>
<dbReference type="Proteomes" id="UP001239111">
    <property type="component" value="Chromosome 1"/>
</dbReference>